<gene>
    <name evidence="1" type="ORF">KIN20_013018</name>
</gene>
<sequence length="102" mass="11494">MIVSSVDGYRIQAYTSNPRETDMDHCEMSASRILGAVKVSAAMEHLATGKVVGVVTIKVHVMEGKMRKMFHCEKFTPTHARNSMITFAPVKASIRRRRTRKD</sequence>
<evidence type="ECO:0000313" key="2">
    <source>
        <dbReference type="Proteomes" id="UP001196413"/>
    </source>
</evidence>
<evidence type="ECO:0000313" key="1">
    <source>
        <dbReference type="EMBL" id="KAJ1355564.1"/>
    </source>
</evidence>
<proteinExistence type="predicted"/>
<dbReference type="AlphaFoldDB" id="A0AAD5MXL9"/>
<name>A0AAD5MXL9_PARTN</name>
<keyword evidence="2" id="KW-1185">Reference proteome</keyword>
<protein>
    <submittedName>
        <fullName evidence="1">Uncharacterized protein</fullName>
    </submittedName>
</protein>
<organism evidence="1 2">
    <name type="scientific">Parelaphostrongylus tenuis</name>
    <name type="common">Meningeal worm</name>
    <dbReference type="NCBI Taxonomy" id="148309"/>
    <lineage>
        <taxon>Eukaryota</taxon>
        <taxon>Metazoa</taxon>
        <taxon>Ecdysozoa</taxon>
        <taxon>Nematoda</taxon>
        <taxon>Chromadorea</taxon>
        <taxon>Rhabditida</taxon>
        <taxon>Rhabditina</taxon>
        <taxon>Rhabditomorpha</taxon>
        <taxon>Strongyloidea</taxon>
        <taxon>Metastrongylidae</taxon>
        <taxon>Parelaphostrongylus</taxon>
    </lineage>
</organism>
<reference evidence="1" key="1">
    <citation type="submission" date="2021-06" db="EMBL/GenBank/DDBJ databases">
        <title>Parelaphostrongylus tenuis whole genome reference sequence.</title>
        <authorList>
            <person name="Garwood T.J."/>
            <person name="Larsen P.A."/>
            <person name="Fountain-Jones N.M."/>
            <person name="Garbe J.R."/>
            <person name="Macchietto M.G."/>
            <person name="Kania S.A."/>
            <person name="Gerhold R.W."/>
            <person name="Richards J.E."/>
            <person name="Wolf T.M."/>
        </authorList>
    </citation>
    <scope>NUCLEOTIDE SEQUENCE</scope>
    <source>
        <strain evidence="1">MNPRO001-30</strain>
        <tissue evidence="1">Meninges</tissue>
    </source>
</reference>
<dbReference type="Proteomes" id="UP001196413">
    <property type="component" value="Unassembled WGS sequence"/>
</dbReference>
<accession>A0AAD5MXL9</accession>
<comment type="caution">
    <text evidence="1">The sequence shown here is derived from an EMBL/GenBank/DDBJ whole genome shotgun (WGS) entry which is preliminary data.</text>
</comment>
<dbReference type="EMBL" id="JAHQIW010002509">
    <property type="protein sequence ID" value="KAJ1355564.1"/>
    <property type="molecule type" value="Genomic_DNA"/>
</dbReference>